<protein>
    <submittedName>
        <fullName evidence="1">Uncharacterized protein</fullName>
    </submittedName>
</protein>
<name>B3RT20_TRIAD</name>
<dbReference type="AlphaFoldDB" id="B3RT20"/>
<dbReference type="HOGENOM" id="CLU_1742876_0_0_1"/>
<dbReference type="EMBL" id="DS985243">
    <property type="protein sequence ID" value="EDV27150.1"/>
    <property type="molecule type" value="Genomic_DNA"/>
</dbReference>
<dbReference type="InParanoid" id="B3RT20"/>
<dbReference type="GeneID" id="6751827"/>
<dbReference type="RefSeq" id="XP_002111146.1">
    <property type="nucleotide sequence ID" value="XM_002111110.1"/>
</dbReference>
<evidence type="ECO:0000313" key="1">
    <source>
        <dbReference type="EMBL" id="EDV27150.1"/>
    </source>
</evidence>
<sequence>MADNWRGETFKPNDACAMLAETRVPWFDAHVHKNPPGPDLMAWCMEIVEPCTQYSIGQQVNTAHYTRGGVVSRRMAVRGSNVDAGDRQGLLTDDDDHCKSWKGEKDLTMIMNYNHYGHGGKQQKKQKPTIFFTHFTICYACNRMPYYAKL</sequence>
<evidence type="ECO:0000313" key="2">
    <source>
        <dbReference type="Proteomes" id="UP000009022"/>
    </source>
</evidence>
<dbReference type="Proteomes" id="UP000009022">
    <property type="component" value="Unassembled WGS sequence"/>
</dbReference>
<dbReference type="KEGG" id="tad:TRIADDRAFT_54807"/>
<proteinExistence type="predicted"/>
<reference evidence="1 2" key="1">
    <citation type="journal article" date="2008" name="Nature">
        <title>The Trichoplax genome and the nature of placozoans.</title>
        <authorList>
            <person name="Srivastava M."/>
            <person name="Begovic E."/>
            <person name="Chapman J."/>
            <person name="Putnam N.H."/>
            <person name="Hellsten U."/>
            <person name="Kawashima T."/>
            <person name="Kuo A."/>
            <person name="Mitros T."/>
            <person name="Salamov A."/>
            <person name="Carpenter M.L."/>
            <person name="Signorovitch A.Y."/>
            <person name="Moreno M.A."/>
            <person name="Kamm K."/>
            <person name="Grimwood J."/>
            <person name="Schmutz J."/>
            <person name="Shapiro H."/>
            <person name="Grigoriev I.V."/>
            <person name="Buss L.W."/>
            <person name="Schierwater B."/>
            <person name="Dellaporta S.L."/>
            <person name="Rokhsar D.S."/>
        </authorList>
    </citation>
    <scope>NUCLEOTIDE SEQUENCE [LARGE SCALE GENOMIC DNA]</scope>
    <source>
        <strain evidence="1 2">Grell-BS-1999</strain>
    </source>
</reference>
<organism evidence="1 2">
    <name type="scientific">Trichoplax adhaerens</name>
    <name type="common">Trichoplax reptans</name>
    <dbReference type="NCBI Taxonomy" id="10228"/>
    <lineage>
        <taxon>Eukaryota</taxon>
        <taxon>Metazoa</taxon>
        <taxon>Placozoa</taxon>
        <taxon>Uniplacotomia</taxon>
        <taxon>Trichoplacea</taxon>
        <taxon>Trichoplacidae</taxon>
        <taxon>Trichoplax</taxon>
    </lineage>
</organism>
<accession>B3RT20</accession>
<dbReference type="CTD" id="6751827"/>
<keyword evidence="2" id="KW-1185">Reference proteome</keyword>
<gene>
    <name evidence="1" type="ORF">TRIADDRAFT_54807</name>
</gene>